<evidence type="ECO:0000313" key="2">
    <source>
        <dbReference type="EMBL" id="MBH3441713.1"/>
    </source>
</evidence>
<feature type="region of interest" description="Disordered" evidence="1">
    <location>
        <begin position="244"/>
        <end position="267"/>
    </location>
</feature>
<evidence type="ECO:0000256" key="1">
    <source>
        <dbReference type="SAM" id="MobiDB-lite"/>
    </source>
</evidence>
<organism evidence="3 4">
    <name type="scientific">Pseudomonas luteola</name>
    <dbReference type="NCBI Taxonomy" id="47886"/>
    <lineage>
        <taxon>Bacteria</taxon>
        <taxon>Pseudomonadati</taxon>
        <taxon>Pseudomonadota</taxon>
        <taxon>Gammaproteobacteria</taxon>
        <taxon>Pseudomonadales</taxon>
        <taxon>Pseudomonadaceae</taxon>
        <taxon>Pseudomonas</taxon>
    </lineage>
</organism>
<reference evidence="3 4" key="1">
    <citation type="submission" date="2018-06" db="EMBL/GenBank/DDBJ databases">
        <authorList>
            <consortium name="Pathogen Informatics"/>
            <person name="Doyle S."/>
        </authorList>
    </citation>
    <scope>NUCLEOTIDE SEQUENCE [LARGE SCALE GENOMIC DNA]</scope>
    <source>
        <strain evidence="3 4">NCTC11842</strain>
    </source>
</reference>
<proteinExistence type="predicted"/>
<dbReference type="EMBL" id="JADTXM010000026">
    <property type="protein sequence ID" value="MBH3441713.1"/>
    <property type="molecule type" value="Genomic_DNA"/>
</dbReference>
<dbReference type="AlphaFoldDB" id="A0A2X2BZ40"/>
<protein>
    <submittedName>
        <fullName evidence="3">Uncharacterized protein</fullName>
    </submittedName>
</protein>
<name>A0A2X2BZ40_PSELU</name>
<dbReference type="EMBL" id="UAUF01000002">
    <property type="protein sequence ID" value="SPZ00031.1"/>
    <property type="molecule type" value="Genomic_DNA"/>
</dbReference>
<sequence length="267" mass="29948">MQNGIIIQIKGLGVPVQVPTSRNEEGYEVRWSSDPEVDSDAQTHLLIGHDELKRFIDLAVDRRFVIADLISLTQVSVQPGQNSLSRERAIEAGVNPDNWDTVRVALVISGNSSRGPVMDDIEWIGSRQEYAEGEHLREAFVHATRRGIKAPSIFTHSDHDCGHLLKAAEFINSFRRQLKPSLRAADVMTRAIVTNLCSMDLTNINADRAVFYLREIQRTFIAAEKQKLHELEVTGRVDVSSMRHAQDQIDSLNPPQPTPRSSAPKMH</sequence>
<dbReference type="RefSeq" id="WP_010799482.1">
    <property type="nucleotide sequence ID" value="NZ_JAAMQY010000010.1"/>
</dbReference>
<evidence type="ECO:0000313" key="4">
    <source>
        <dbReference type="Proteomes" id="UP000250443"/>
    </source>
</evidence>
<accession>A0A2X2BZ40</accession>
<dbReference type="Proteomes" id="UP000250443">
    <property type="component" value="Unassembled WGS sequence"/>
</dbReference>
<dbReference type="Proteomes" id="UP000638986">
    <property type="component" value="Unassembled WGS sequence"/>
</dbReference>
<evidence type="ECO:0000313" key="3">
    <source>
        <dbReference type="EMBL" id="SPZ00031.1"/>
    </source>
</evidence>
<evidence type="ECO:0000313" key="5">
    <source>
        <dbReference type="Proteomes" id="UP000638986"/>
    </source>
</evidence>
<gene>
    <name evidence="2" type="ORF">I5Q09_23835</name>
    <name evidence="3" type="ORF">NCTC11842_00176</name>
</gene>
<reference evidence="2 5" key="2">
    <citation type="submission" date="2020-11" db="EMBL/GenBank/DDBJ databases">
        <title>Enhanced detection system for hospital associated transmission using whole genome sequencing surveillance.</title>
        <authorList>
            <person name="Harrison L.H."/>
            <person name="Van Tyne D."/>
            <person name="Marsh J.W."/>
            <person name="Griffith M.P."/>
            <person name="Snyder D.J."/>
            <person name="Cooper V.S."/>
            <person name="Mustapha M."/>
        </authorList>
    </citation>
    <scope>NUCLEOTIDE SEQUENCE [LARGE SCALE GENOMIC DNA]</scope>
    <source>
        <strain evidence="2 5">PSB00013</strain>
    </source>
</reference>